<evidence type="ECO:0000313" key="2">
    <source>
        <dbReference type="Proteomes" id="UP000092445"/>
    </source>
</evidence>
<organism evidence="1 2">
    <name type="scientific">Glossina pallidipes</name>
    <name type="common">Tsetse fly</name>
    <dbReference type="NCBI Taxonomy" id="7398"/>
    <lineage>
        <taxon>Eukaryota</taxon>
        <taxon>Metazoa</taxon>
        <taxon>Ecdysozoa</taxon>
        <taxon>Arthropoda</taxon>
        <taxon>Hexapoda</taxon>
        <taxon>Insecta</taxon>
        <taxon>Pterygota</taxon>
        <taxon>Neoptera</taxon>
        <taxon>Endopterygota</taxon>
        <taxon>Diptera</taxon>
        <taxon>Brachycera</taxon>
        <taxon>Muscomorpha</taxon>
        <taxon>Hippoboscoidea</taxon>
        <taxon>Glossinidae</taxon>
        <taxon>Glossina</taxon>
    </lineage>
</organism>
<sequence length="154" mass="17535">MRWCLVVMDSYSKWIRVVEIDNNITDEAIVVIHRHTVQKQFFLRFGLPKLLVSGLDLALCPLFAGSHRINRCDQFLQAHVKKYREPASFVTNTRRQPSSTNNPQTAVLDTTATKISDVMHLQMHIHIEVLSDLTANACIAAIKPSRPRFGNPNK</sequence>
<reference evidence="1" key="2">
    <citation type="submission" date="2020-05" db="UniProtKB">
        <authorList>
            <consortium name="EnsemblMetazoa"/>
        </authorList>
    </citation>
    <scope>IDENTIFICATION</scope>
    <source>
        <strain evidence="1">IAEA</strain>
    </source>
</reference>
<dbReference type="EnsemblMetazoa" id="GPAI017213-RA">
    <property type="protein sequence ID" value="GPAI017213-PA"/>
    <property type="gene ID" value="GPAI017213"/>
</dbReference>
<keyword evidence="2" id="KW-1185">Reference proteome</keyword>
<reference evidence="2" key="1">
    <citation type="submission" date="2014-03" db="EMBL/GenBank/DDBJ databases">
        <authorList>
            <person name="Aksoy S."/>
            <person name="Warren W."/>
            <person name="Wilson R.K."/>
        </authorList>
    </citation>
    <scope>NUCLEOTIDE SEQUENCE [LARGE SCALE GENOMIC DNA]</scope>
    <source>
        <strain evidence="2">IAEA</strain>
    </source>
</reference>
<dbReference type="VEuPathDB" id="VectorBase:GPAI017213"/>
<dbReference type="AlphaFoldDB" id="A0A1A9ZJY8"/>
<name>A0A1A9ZJY8_GLOPL</name>
<proteinExistence type="predicted"/>
<dbReference type="Proteomes" id="UP000092445">
    <property type="component" value="Unassembled WGS sequence"/>
</dbReference>
<evidence type="ECO:0000313" key="1">
    <source>
        <dbReference type="EnsemblMetazoa" id="GPAI017213-PA"/>
    </source>
</evidence>
<accession>A0A1A9ZJY8</accession>
<protein>
    <submittedName>
        <fullName evidence="1">Uncharacterized protein</fullName>
    </submittedName>
</protein>